<organism evidence="1 2">
    <name type="scientific">Musa balbisiana</name>
    <name type="common">Banana</name>
    <dbReference type="NCBI Taxonomy" id="52838"/>
    <lineage>
        <taxon>Eukaryota</taxon>
        <taxon>Viridiplantae</taxon>
        <taxon>Streptophyta</taxon>
        <taxon>Embryophyta</taxon>
        <taxon>Tracheophyta</taxon>
        <taxon>Spermatophyta</taxon>
        <taxon>Magnoliopsida</taxon>
        <taxon>Liliopsida</taxon>
        <taxon>Zingiberales</taxon>
        <taxon>Musaceae</taxon>
        <taxon>Musa</taxon>
    </lineage>
</organism>
<protein>
    <submittedName>
        <fullName evidence="1">Uncharacterized protein</fullName>
    </submittedName>
</protein>
<sequence length="101" mass="10471">MHHVVPALRHCIGHGVRPVPLILNHTLLIGAPDSNTRRDLHLDLGSTGGNLPAVRILGYDSEGARRASGASGDPSASGDALGWVHGADGLQRKVTAYAPSP</sequence>
<proteinExistence type="predicted"/>
<gene>
    <name evidence="1" type="ORF">C4D60_Mb06t28580</name>
</gene>
<dbReference type="Proteomes" id="UP000317650">
    <property type="component" value="Chromosome 6"/>
</dbReference>
<evidence type="ECO:0000313" key="2">
    <source>
        <dbReference type="Proteomes" id="UP000317650"/>
    </source>
</evidence>
<reference evidence="1 2" key="1">
    <citation type="journal article" date="2019" name="Nat. Plants">
        <title>Genome sequencing of Musa balbisiana reveals subgenome evolution and function divergence in polyploid bananas.</title>
        <authorList>
            <person name="Yao X."/>
        </authorList>
    </citation>
    <scope>NUCLEOTIDE SEQUENCE [LARGE SCALE GENOMIC DNA]</scope>
    <source>
        <strain evidence="2">cv. DH-PKW</strain>
        <tissue evidence="1">Leaves</tissue>
    </source>
</reference>
<dbReference type="EMBL" id="PYDT01000009">
    <property type="protein sequence ID" value="THU51208.1"/>
    <property type="molecule type" value="Genomic_DNA"/>
</dbReference>
<dbReference type="AlphaFoldDB" id="A0A4S8IRC1"/>
<keyword evidence="2" id="KW-1185">Reference proteome</keyword>
<accession>A0A4S8IRC1</accession>
<comment type="caution">
    <text evidence="1">The sequence shown here is derived from an EMBL/GenBank/DDBJ whole genome shotgun (WGS) entry which is preliminary data.</text>
</comment>
<name>A0A4S8IRC1_MUSBA</name>
<evidence type="ECO:0000313" key="1">
    <source>
        <dbReference type="EMBL" id="THU51208.1"/>
    </source>
</evidence>